<dbReference type="InterPro" id="IPR035093">
    <property type="entry name" value="RelE/ParE_toxin_dom_sf"/>
</dbReference>
<dbReference type="Proteomes" id="UP000557392">
    <property type="component" value="Unassembled WGS sequence"/>
</dbReference>
<proteinExistence type="predicted"/>
<gene>
    <name evidence="2" type="ORF">GGR46_001263</name>
</gene>
<dbReference type="EMBL" id="JACIEH010000001">
    <property type="protein sequence ID" value="MBB4097730.1"/>
    <property type="molecule type" value="Genomic_DNA"/>
</dbReference>
<name>A0A7W6JSQ9_9SPHN</name>
<evidence type="ECO:0000313" key="2">
    <source>
        <dbReference type="EMBL" id="MBB4097730.1"/>
    </source>
</evidence>
<keyword evidence="1" id="KW-1277">Toxin-antitoxin system</keyword>
<dbReference type="Gene3D" id="3.30.2310.20">
    <property type="entry name" value="RelE-like"/>
    <property type="match status" value="1"/>
</dbReference>
<accession>A0A7W6JSQ9</accession>
<dbReference type="RefSeq" id="WP_221262570.1">
    <property type="nucleotide sequence ID" value="NZ_JACIEH010000001.1"/>
</dbReference>
<reference evidence="2 3" key="1">
    <citation type="submission" date="2020-08" db="EMBL/GenBank/DDBJ databases">
        <title>Genomic Encyclopedia of Type Strains, Phase IV (KMG-IV): sequencing the most valuable type-strain genomes for metagenomic binning, comparative biology and taxonomic classification.</title>
        <authorList>
            <person name="Goeker M."/>
        </authorList>
    </citation>
    <scope>NUCLEOTIDE SEQUENCE [LARGE SCALE GENOMIC DNA]</scope>
    <source>
        <strain evidence="2 3">DSM 101806</strain>
    </source>
</reference>
<evidence type="ECO:0000313" key="3">
    <source>
        <dbReference type="Proteomes" id="UP000557392"/>
    </source>
</evidence>
<dbReference type="AlphaFoldDB" id="A0A7W6JSQ9"/>
<comment type="caution">
    <text evidence="2">The sequence shown here is derived from an EMBL/GenBank/DDBJ whole genome shotgun (WGS) entry which is preliminary data.</text>
</comment>
<organism evidence="2 3">
    <name type="scientific">Sphingomonas kyeonggiensis</name>
    <dbReference type="NCBI Taxonomy" id="1268553"/>
    <lineage>
        <taxon>Bacteria</taxon>
        <taxon>Pseudomonadati</taxon>
        <taxon>Pseudomonadota</taxon>
        <taxon>Alphaproteobacteria</taxon>
        <taxon>Sphingomonadales</taxon>
        <taxon>Sphingomonadaceae</taxon>
        <taxon>Sphingomonas</taxon>
    </lineage>
</organism>
<evidence type="ECO:0000256" key="1">
    <source>
        <dbReference type="ARBA" id="ARBA00022649"/>
    </source>
</evidence>
<keyword evidence="3" id="KW-1185">Reference proteome</keyword>
<dbReference type="InterPro" id="IPR007712">
    <property type="entry name" value="RelE/ParE_toxin"/>
</dbReference>
<protein>
    <submittedName>
        <fullName evidence="2">Toxin ParE1/3/4</fullName>
    </submittedName>
</protein>
<dbReference type="Pfam" id="PF05016">
    <property type="entry name" value="ParE_toxin"/>
    <property type="match status" value="1"/>
</dbReference>
<sequence length="107" mass="12239">MTARRLVILPRAERDVRAAVFHYRDEGGASLARRFVAELERCYQGISKHPGIGSPSFGVMLDIPGLRSAGLAHFPYLVFYLELPDQLDVWRVLHVRRDFPTMLRDSD</sequence>